<organism evidence="1">
    <name type="scientific">Barrevirus sp</name>
    <dbReference type="NCBI Taxonomy" id="2487763"/>
    <lineage>
        <taxon>Viruses</taxon>
        <taxon>Varidnaviria</taxon>
        <taxon>Bamfordvirae</taxon>
        <taxon>Nucleocytoviricota</taxon>
        <taxon>Megaviricetes</taxon>
        <taxon>Imitervirales</taxon>
        <taxon>Mimiviridae</taxon>
        <taxon>Klosneuvirinae</taxon>
    </lineage>
</organism>
<dbReference type="Gene3D" id="3.90.79.10">
    <property type="entry name" value="Nucleoside Triphosphate Pyrophosphohydrolase"/>
    <property type="match status" value="1"/>
</dbReference>
<evidence type="ECO:0000313" key="1">
    <source>
        <dbReference type="EMBL" id="AYV76909.1"/>
    </source>
</evidence>
<name>A0A3G4ZU07_9VIRU</name>
<sequence>MKKDDRPTFYLDNDLTKPVRAGGVLFYRHDVITNTYNLLMIYSRNSYEDFGGCSDSTDQSLEQMICREVEEESNGIFGKKYVSDCIKGLNPIYIKYCKYVLYFVKIEEKYDPTIFGDVEICDNISRNVEWINYSDINQIKLNFRLTMTQVTNHMENLFI</sequence>
<gene>
    <name evidence="1" type="ORF">Barrevirus3_29</name>
</gene>
<reference evidence="1" key="1">
    <citation type="submission" date="2018-10" db="EMBL/GenBank/DDBJ databases">
        <title>Hidden diversity of soil giant viruses.</title>
        <authorList>
            <person name="Schulz F."/>
            <person name="Alteio L."/>
            <person name="Goudeau D."/>
            <person name="Ryan E.M."/>
            <person name="Malmstrom R.R."/>
            <person name="Blanchard J."/>
            <person name="Woyke T."/>
        </authorList>
    </citation>
    <scope>NUCLEOTIDE SEQUENCE</scope>
    <source>
        <strain evidence="1">BAV1</strain>
    </source>
</reference>
<accession>A0A3G4ZU07</accession>
<protein>
    <submittedName>
        <fullName evidence="1">Uncharacterized protein</fullName>
    </submittedName>
</protein>
<dbReference type="EMBL" id="MK072000">
    <property type="protein sequence ID" value="AYV76909.1"/>
    <property type="molecule type" value="Genomic_DNA"/>
</dbReference>
<proteinExistence type="predicted"/>